<dbReference type="EMBL" id="BGPR01026407">
    <property type="protein sequence ID" value="GBN96103.1"/>
    <property type="molecule type" value="Genomic_DNA"/>
</dbReference>
<evidence type="ECO:0000313" key="2">
    <source>
        <dbReference type="Proteomes" id="UP000499080"/>
    </source>
</evidence>
<reference evidence="1 2" key="1">
    <citation type="journal article" date="2019" name="Sci. Rep.">
        <title>Orb-weaving spider Araneus ventricosus genome elucidates the spidroin gene catalogue.</title>
        <authorList>
            <person name="Kono N."/>
            <person name="Nakamura H."/>
            <person name="Ohtoshi R."/>
            <person name="Moran D.A.P."/>
            <person name="Shinohara A."/>
            <person name="Yoshida Y."/>
            <person name="Fujiwara M."/>
            <person name="Mori M."/>
            <person name="Tomita M."/>
            <person name="Arakawa K."/>
        </authorList>
    </citation>
    <scope>NUCLEOTIDE SEQUENCE [LARGE SCALE GENOMIC DNA]</scope>
</reference>
<keyword evidence="2" id="KW-1185">Reference proteome</keyword>
<sequence>MGGKSIRRSKKRKCYGNRFSTSNDVSTLVAGTSAEVMLTCCAKKLQTFQEHFREDTLDKKELTGFRIIDIEILISILSILPCPECNNNGLYRVSKLMGEMFWRKAGIW</sequence>
<comment type="caution">
    <text evidence="1">The sequence shown here is derived from an EMBL/GenBank/DDBJ whole genome shotgun (WGS) entry which is preliminary data.</text>
</comment>
<protein>
    <submittedName>
        <fullName evidence="1">Uncharacterized protein</fullName>
    </submittedName>
</protein>
<name>A0A4Y2T8H3_ARAVE</name>
<gene>
    <name evidence="1" type="ORF">AVEN_170296_1</name>
</gene>
<dbReference type="AlphaFoldDB" id="A0A4Y2T8H3"/>
<dbReference type="Proteomes" id="UP000499080">
    <property type="component" value="Unassembled WGS sequence"/>
</dbReference>
<proteinExistence type="predicted"/>
<organism evidence="1 2">
    <name type="scientific">Araneus ventricosus</name>
    <name type="common">Orbweaver spider</name>
    <name type="synonym">Epeira ventricosa</name>
    <dbReference type="NCBI Taxonomy" id="182803"/>
    <lineage>
        <taxon>Eukaryota</taxon>
        <taxon>Metazoa</taxon>
        <taxon>Ecdysozoa</taxon>
        <taxon>Arthropoda</taxon>
        <taxon>Chelicerata</taxon>
        <taxon>Arachnida</taxon>
        <taxon>Araneae</taxon>
        <taxon>Araneomorphae</taxon>
        <taxon>Entelegynae</taxon>
        <taxon>Araneoidea</taxon>
        <taxon>Araneidae</taxon>
        <taxon>Araneus</taxon>
    </lineage>
</organism>
<evidence type="ECO:0000313" key="1">
    <source>
        <dbReference type="EMBL" id="GBN96103.1"/>
    </source>
</evidence>
<accession>A0A4Y2T8H3</accession>